<dbReference type="Proteomes" id="UP000799766">
    <property type="component" value="Unassembled WGS sequence"/>
</dbReference>
<dbReference type="EMBL" id="MU001675">
    <property type="protein sequence ID" value="KAF2459334.1"/>
    <property type="molecule type" value="Genomic_DNA"/>
</dbReference>
<reference evidence="1" key="1">
    <citation type="journal article" date="2020" name="Stud. Mycol.">
        <title>101 Dothideomycetes genomes: a test case for predicting lifestyles and emergence of pathogens.</title>
        <authorList>
            <person name="Haridas S."/>
            <person name="Albert R."/>
            <person name="Binder M."/>
            <person name="Bloem J."/>
            <person name="Labutti K."/>
            <person name="Salamov A."/>
            <person name="Andreopoulos B."/>
            <person name="Baker S."/>
            <person name="Barry K."/>
            <person name="Bills G."/>
            <person name="Bluhm B."/>
            <person name="Cannon C."/>
            <person name="Castanera R."/>
            <person name="Culley D."/>
            <person name="Daum C."/>
            <person name="Ezra D."/>
            <person name="Gonzalez J."/>
            <person name="Henrissat B."/>
            <person name="Kuo A."/>
            <person name="Liang C."/>
            <person name="Lipzen A."/>
            <person name="Lutzoni F."/>
            <person name="Magnuson J."/>
            <person name="Mondo S."/>
            <person name="Nolan M."/>
            <person name="Ohm R."/>
            <person name="Pangilinan J."/>
            <person name="Park H.-J."/>
            <person name="Ramirez L."/>
            <person name="Alfaro M."/>
            <person name="Sun H."/>
            <person name="Tritt A."/>
            <person name="Yoshinaga Y."/>
            <person name="Zwiers L.-H."/>
            <person name="Turgeon B."/>
            <person name="Goodwin S."/>
            <person name="Spatafora J."/>
            <person name="Crous P."/>
            <person name="Grigoriev I."/>
        </authorList>
    </citation>
    <scope>NUCLEOTIDE SEQUENCE</scope>
    <source>
        <strain evidence="1">ATCC 16933</strain>
    </source>
</reference>
<accession>A0A6A6P672</accession>
<sequence>MLRRAFKSHPLGYLLHSEIIRTPSVHDERINNWQERGRVGGGRHSVVRAARNCISGEIGVAKITMWDCGSVTPGASNRNIIPSWYTKGLFRGSAGSAVTNEIAVLRKLEDLRCVSTVYRSQPFIEFSASFKRDHILLPAIIAFRPPCEAARLQDTQRIWGAPSSCQ</sequence>
<proteinExistence type="predicted"/>
<gene>
    <name evidence="1" type="ORF">BDY21DRAFT_337973</name>
</gene>
<keyword evidence="2" id="KW-1185">Reference proteome</keyword>
<name>A0A6A6P672_9PEZI</name>
<organism evidence="1 2">
    <name type="scientific">Lineolata rhizophorae</name>
    <dbReference type="NCBI Taxonomy" id="578093"/>
    <lineage>
        <taxon>Eukaryota</taxon>
        <taxon>Fungi</taxon>
        <taxon>Dikarya</taxon>
        <taxon>Ascomycota</taxon>
        <taxon>Pezizomycotina</taxon>
        <taxon>Dothideomycetes</taxon>
        <taxon>Dothideomycetes incertae sedis</taxon>
        <taxon>Lineolatales</taxon>
        <taxon>Lineolataceae</taxon>
        <taxon>Lineolata</taxon>
    </lineage>
</organism>
<protein>
    <submittedName>
        <fullName evidence="1">Uncharacterized protein</fullName>
    </submittedName>
</protein>
<evidence type="ECO:0000313" key="1">
    <source>
        <dbReference type="EMBL" id="KAF2459334.1"/>
    </source>
</evidence>
<evidence type="ECO:0000313" key="2">
    <source>
        <dbReference type="Proteomes" id="UP000799766"/>
    </source>
</evidence>
<dbReference type="AlphaFoldDB" id="A0A6A6P672"/>